<protein>
    <submittedName>
        <fullName evidence="3">AhpC/TSA family protein</fullName>
    </submittedName>
</protein>
<proteinExistence type="predicted"/>
<organism evidence="3 4">
    <name type="scientific">Albibacterium bauzanense</name>
    <dbReference type="NCBI Taxonomy" id="653929"/>
    <lineage>
        <taxon>Bacteria</taxon>
        <taxon>Pseudomonadati</taxon>
        <taxon>Bacteroidota</taxon>
        <taxon>Sphingobacteriia</taxon>
        <taxon>Sphingobacteriales</taxon>
        <taxon>Sphingobacteriaceae</taxon>
        <taxon>Albibacterium</taxon>
    </lineage>
</organism>
<gene>
    <name evidence="3" type="ORF">C8N28_0778</name>
</gene>
<dbReference type="InterPro" id="IPR000866">
    <property type="entry name" value="AhpC/TSA"/>
</dbReference>
<dbReference type="InterPro" id="IPR036249">
    <property type="entry name" value="Thioredoxin-like_sf"/>
</dbReference>
<dbReference type="PROSITE" id="PS51257">
    <property type="entry name" value="PROKAR_LIPOPROTEIN"/>
    <property type="match status" value="1"/>
</dbReference>
<evidence type="ECO:0000259" key="2">
    <source>
        <dbReference type="PROSITE" id="PS51352"/>
    </source>
</evidence>
<keyword evidence="4" id="KW-1185">Reference proteome</keyword>
<dbReference type="Proteomes" id="UP000294616">
    <property type="component" value="Unassembled WGS sequence"/>
</dbReference>
<feature type="signal peptide" evidence="1">
    <location>
        <begin position="1"/>
        <end position="16"/>
    </location>
</feature>
<dbReference type="PROSITE" id="PS51352">
    <property type="entry name" value="THIOREDOXIN_2"/>
    <property type="match status" value="1"/>
</dbReference>
<accession>A0A4V2PYC3</accession>
<feature type="domain" description="Thioredoxin" evidence="2">
    <location>
        <begin position="27"/>
        <end position="167"/>
    </location>
</feature>
<dbReference type="SUPFAM" id="SSF52833">
    <property type="entry name" value="Thioredoxin-like"/>
    <property type="match status" value="1"/>
</dbReference>
<evidence type="ECO:0000313" key="4">
    <source>
        <dbReference type="Proteomes" id="UP000294616"/>
    </source>
</evidence>
<feature type="chain" id="PRO_5020489149" evidence="1">
    <location>
        <begin position="17"/>
        <end position="167"/>
    </location>
</feature>
<evidence type="ECO:0000256" key="1">
    <source>
        <dbReference type="SAM" id="SignalP"/>
    </source>
</evidence>
<dbReference type="AlphaFoldDB" id="A0A4V2PYC3"/>
<comment type="caution">
    <text evidence="3">The sequence shown here is derived from an EMBL/GenBank/DDBJ whole genome shotgun (WGS) entry which is preliminary data.</text>
</comment>
<dbReference type="GO" id="GO:0016491">
    <property type="term" value="F:oxidoreductase activity"/>
    <property type="evidence" value="ECO:0007669"/>
    <property type="project" value="InterPro"/>
</dbReference>
<evidence type="ECO:0000313" key="3">
    <source>
        <dbReference type="EMBL" id="TCK85471.1"/>
    </source>
</evidence>
<dbReference type="RefSeq" id="WP_132221696.1">
    <property type="nucleotide sequence ID" value="NZ_SMGO01000001.1"/>
</dbReference>
<sequence length="167" mass="18760">MLRSALFTLLSIFIFAGCNSNNSSEATNAPASVPEFTFLNMADNTPVTRTSLAIQGNIVFVFFDTGCIHCRNEITAMGENFSQFKDATFYMVSQQDKAIITDFMNTYGSKMRDQPNVHVLLDSRYEFLAKFKPMQYPALYVYGPDRKLKAFMEGENGIDQVIAAVNK</sequence>
<dbReference type="GO" id="GO:0016209">
    <property type="term" value="F:antioxidant activity"/>
    <property type="evidence" value="ECO:0007669"/>
    <property type="project" value="InterPro"/>
</dbReference>
<reference evidence="3 4" key="1">
    <citation type="submission" date="2019-03" db="EMBL/GenBank/DDBJ databases">
        <title>Genomic Encyclopedia of Archaeal and Bacterial Type Strains, Phase II (KMG-II): from individual species to whole genera.</title>
        <authorList>
            <person name="Goeker M."/>
        </authorList>
    </citation>
    <scope>NUCLEOTIDE SEQUENCE [LARGE SCALE GENOMIC DNA]</scope>
    <source>
        <strain evidence="3 4">DSM 22554</strain>
    </source>
</reference>
<dbReference type="Pfam" id="PF00578">
    <property type="entry name" value="AhpC-TSA"/>
    <property type="match status" value="1"/>
</dbReference>
<name>A0A4V2PYC3_9SPHI</name>
<dbReference type="InterPro" id="IPR013766">
    <property type="entry name" value="Thioredoxin_domain"/>
</dbReference>
<dbReference type="EMBL" id="SMGO01000001">
    <property type="protein sequence ID" value="TCK85471.1"/>
    <property type="molecule type" value="Genomic_DNA"/>
</dbReference>
<dbReference type="Gene3D" id="3.40.30.10">
    <property type="entry name" value="Glutaredoxin"/>
    <property type="match status" value="1"/>
</dbReference>
<keyword evidence="1" id="KW-0732">Signal</keyword>
<dbReference type="OrthoDB" id="662072at2"/>